<gene>
    <name evidence="12" type="ORF">K432DRAFT_401294</name>
</gene>
<evidence type="ECO:0000256" key="5">
    <source>
        <dbReference type="ARBA" id="ARBA00022832"/>
    </source>
</evidence>
<feature type="transmembrane region" description="Helical" evidence="10">
    <location>
        <begin position="188"/>
        <end position="208"/>
    </location>
</feature>
<organism evidence="12 13">
    <name type="scientific">Lepidopterella palustris CBS 459.81</name>
    <dbReference type="NCBI Taxonomy" id="1314670"/>
    <lineage>
        <taxon>Eukaryota</taxon>
        <taxon>Fungi</taxon>
        <taxon>Dikarya</taxon>
        <taxon>Ascomycota</taxon>
        <taxon>Pezizomycotina</taxon>
        <taxon>Dothideomycetes</taxon>
        <taxon>Pleosporomycetidae</taxon>
        <taxon>Mytilinidiales</taxon>
        <taxon>Argynnaceae</taxon>
        <taxon>Lepidopterella</taxon>
    </lineage>
</organism>
<keyword evidence="7 10" id="KW-0443">Lipid metabolism</keyword>
<feature type="transmembrane region" description="Helical" evidence="10">
    <location>
        <begin position="280"/>
        <end position="300"/>
    </location>
</feature>
<evidence type="ECO:0000256" key="9">
    <source>
        <dbReference type="ARBA" id="ARBA00023160"/>
    </source>
</evidence>
<dbReference type="GO" id="GO:0009922">
    <property type="term" value="F:fatty acid elongase activity"/>
    <property type="evidence" value="ECO:0007669"/>
    <property type="project" value="InterPro"/>
</dbReference>
<keyword evidence="5 10" id="KW-0276">Fatty acid metabolism</keyword>
<feature type="transmembrane region" description="Helical" evidence="10">
    <location>
        <begin position="242"/>
        <end position="260"/>
    </location>
</feature>
<evidence type="ECO:0000313" key="13">
    <source>
        <dbReference type="Proteomes" id="UP000250266"/>
    </source>
</evidence>
<dbReference type="GO" id="GO:0019367">
    <property type="term" value="P:fatty acid elongation, saturated fatty acid"/>
    <property type="evidence" value="ECO:0007669"/>
    <property type="project" value="TreeGrafter"/>
</dbReference>
<dbReference type="PANTHER" id="PTHR11157">
    <property type="entry name" value="FATTY ACID ACYL TRANSFERASE-RELATED"/>
    <property type="match status" value="1"/>
</dbReference>
<keyword evidence="6 10" id="KW-1133">Transmembrane helix</keyword>
<keyword evidence="8 10" id="KW-0472">Membrane</keyword>
<feature type="compositionally biased region" description="Basic and acidic residues" evidence="11">
    <location>
        <begin position="618"/>
        <end position="633"/>
    </location>
</feature>
<dbReference type="AlphaFoldDB" id="A0A8E2EHW7"/>
<comment type="similarity">
    <text evidence="10">Belongs to the ELO family.</text>
</comment>
<evidence type="ECO:0000256" key="10">
    <source>
        <dbReference type="RuleBase" id="RU361115"/>
    </source>
</evidence>
<evidence type="ECO:0000256" key="8">
    <source>
        <dbReference type="ARBA" id="ARBA00023136"/>
    </source>
</evidence>
<evidence type="ECO:0000313" key="12">
    <source>
        <dbReference type="EMBL" id="OCK84246.1"/>
    </source>
</evidence>
<keyword evidence="9 10" id="KW-0275">Fatty acid biosynthesis</keyword>
<comment type="subcellular location">
    <subcellularLocation>
        <location evidence="1">Membrane</location>
        <topology evidence="1">Multi-pass membrane protein</topology>
    </subcellularLocation>
</comment>
<keyword evidence="13" id="KW-1185">Reference proteome</keyword>
<dbReference type="EC" id="2.3.1.-" evidence="10"/>
<keyword evidence="3 10" id="KW-0808">Transferase</keyword>
<keyword evidence="4 10" id="KW-0812">Transmembrane</keyword>
<dbReference type="GO" id="GO:0034626">
    <property type="term" value="P:fatty acid elongation, polyunsaturated fatty acid"/>
    <property type="evidence" value="ECO:0007669"/>
    <property type="project" value="TreeGrafter"/>
</dbReference>
<protein>
    <recommendedName>
        <fullName evidence="10">Elongation of fatty acids protein</fullName>
        <ecNumber evidence="10">2.3.1.-</ecNumber>
    </recommendedName>
</protein>
<sequence length="664" mass="72385">MSGPSIRLSLPSWSLIKFPPDWAPPTLPPPADEHTVKSPFTIPADIYNNLLSPAYPITIAAVYAITVSYVNTYNRKAGNKAWYISKTRAFRAFVVAHNVFLAIYSGVTFAAMVRALGVALPSLDNEYGLVGTVDSLCKMHGPRGLGNAATFNATANIWEVKNKLINLGENGTPNPTDVGRIWNEGLAFWGWFFYLSKFYEVFDTFIILAKGKRSSTLQTYHHAGAMMCMWAGMRFMSPPVWMFALVNSGIHTVMYTYYTISALRIRVPQTVKRTITTMQIAQMIVGTSFAAIHLFVSYTIPVSTPYTVLSTISSAASSISSAASSAIEAGGVASATANVGALIKKLAYRAAGEEGLAENVRSSQGQIFGAEAERLPGTIKETRYRIEYQEVPCIDTTGQSFAILLNIMYLLPLTALFVRFFVHSYIRRTSASSKHPTHYHALSKAGKDAVHGVDREIESLGKAAENGIAILTDKVKRGVDNKHVQEQVDKVAQANGASKEASQQSKNTYVQNNDAMQAFNDKVAKSLEEVNVNGDAAVEKARMVAADLVAQGKEVPEQLQKRLENALKQAQEDTHGAKKEAEDKAKEIKMESVDAKDGVKAEGENDGELVKANGKSTSTKDEKTNGELVKKEEGDGEELDEEKLNGHPNGNGFSTTDPKEQDES</sequence>
<name>A0A8E2EHW7_9PEZI</name>
<evidence type="ECO:0000256" key="1">
    <source>
        <dbReference type="ARBA" id="ARBA00004141"/>
    </source>
</evidence>
<dbReference type="GO" id="GO:0005789">
    <property type="term" value="C:endoplasmic reticulum membrane"/>
    <property type="evidence" value="ECO:0007669"/>
    <property type="project" value="TreeGrafter"/>
</dbReference>
<evidence type="ECO:0000256" key="11">
    <source>
        <dbReference type="SAM" id="MobiDB-lite"/>
    </source>
</evidence>
<evidence type="ECO:0000256" key="3">
    <source>
        <dbReference type="ARBA" id="ARBA00022679"/>
    </source>
</evidence>
<dbReference type="Pfam" id="PF01151">
    <property type="entry name" value="ELO"/>
    <property type="match status" value="1"/>
</dbReference>
<proteinExistence type="inferred from homology"/>
<feature type="transmembrane region" description="Helical" evidence="10">
    <location>
        <begin position="53"/>
        <end position="71"/>
    </location>
</feature>
<dbReference type="Proteomes" id="UP000250266">
    <property type="component" value="Unassembled WGS sequence"/>
</dbReference>
<keyword evidence="2 10" id="KW-0444">Lipid biosynthesis</keyword>
<accession>A0A8E2EHW7</accession>
<dbReference type="GO" id="GO:0034625">
    <property type="term" value="P:fatty acid elongation, monounsaturated fatty acid"/>
    <property type="evidence" value="ECO:0007669"/>
    <property type="project" value="TreeGrafter"/>
</dbReference>
<feature type="transmembrane region" description="Helical" evidence="10">
    <location>
        <begin position="401"/>
        <end position="422"/>
    </location>
</feature>
<evidence type="ECO:0000256" key="2">
    <source>
        <dbReference type="ARBA" id="ARBA00022516"/>
    </source>
</evidence>
<feature type="region of interest" description="Disordered" evidence="11">
    <location>
        <begin position="567"/>
        <end position="664"/>
    </location>
</feature>
<dbReference type="EMBL" id="KV744841">
    <property type="protein sequence ID" value="OCK84246.1"/>
    <property type="molecule type" value="Genomic_DNA"/>
</dbReference>
<dbReference type="PANTHER" id="PTHR11157:SF169">
    <property type="entry name" value="ELONGATION OF FATTY ACIDS PROTEIN"/>
    <property type="match status" value="1"/>
</dbReference>
<dbReference type="GO" id="GO:0030148">
    <property type="term" value="P:sphingolipid biosynthetic process"/>
    <property type="evidence" value="ECO:0007669"/>
    <property type="project" value="TreeGrafter"/>
</dbReference>
<feature type="transmembrane region" description="Helical" evidence="10">
    <location>
        <begin position="92"/>
        <end position="113"/>
    </location>
</feature>
<evidence type="ECO:0000256" key="7">
    <source>
        <dbReference type="ARBA" id="ARBA00023098"/>
    </source>
</evidence>
<evidence type="ECO:0000256" key="4">
    <source>
        <dbReference type="ARBA" id="ARBA00022692"/>
    </source>
</evidence>
<dbReference type="InterPro" id="IPR002076">
    <property type="entry name" value="ELO_fam"/>
</dbReference>
<reference evidence="12 13" key="1">
    <citation type="journal article" date="2016" name="Nat. Commun.">
        <title>Ectomycorrhizal ecology is imprinted in the genome of the dominant symbiotic fungus Cenococcum geophilum.</title>
        <authorList>
            <consortium name="DOE Joint Genome Institute"/>
            <person name="Peter M."/>
            <person name="Kohler A."/>
            <person name="Ohm R.A."/>
            <person name="Kuo A."/>
            <person name="Krutzmann J."/>
            <person name="Morin E."/>
            <person name="Arend M."/>
            <person name="Barry K.W."/>
            <person name="Binder M."/>
            <person name="Choi C."/>
            <person name="Clum A."/>
            <person name="Copeland A."/>
            <person name="Grisel N."/>
            <person name="Haridas S."/>
            <person name="Kipfer T."/>
            <person name="LaButti K."/>
            <person name="Lindquist E."/>
            <person name="Lipzen A."/>
            <person name="Maire R."/>
            <person name="Meier B."/>
            <person name="Mihaltcheva S."/>
            <person name="Molinier V."/>
            <person name="Murat C."/>
            <person name="Poggeler S."/>
            <person name="Quandt C.A."/>
            <person name="Sperisen C."/>
            <person name="Tritt A."/>
            <person name="Tisserant E."/>
            <person name="Crous P.W."/>
            <person name="Henrissat B."/>
            <person name="Nehls U."/>
            <person name="Egli S."/>
            <person name="Spatafora J.W."/>
            <person name="Grigoriev I.V."/>
            <person name="Martin F.M."/>
        </authorList>
    </citation>
    <scope>NUCLEOTIDE SEQUENCE [LARGE SCALE GENOMIC DNA]</scope>
    <source>
        <strain evidence="12 13">CBS 459.81</strain>
    </source>
</reference>
<feature type="compositionally biased region" description="Basic and acidic residues" evidence="11">
    <location>
        <begin position="567"/>
        <end position="603"/>
    </location>
</feature>
<evidence type="ECO:0000256" key="6">
    <source>
        <dbReference type="ARBA" id="ARBA00022989"/>
    </source>
</evidence>
<comment type="catalytic activity">
    <reaction evidence="10">
        <text>an acyl-CoA + malonyl-CoA + H(+) = a 3-oxoacyl-CoA + CO2 + CoA</text>
        <dbReference type="Rhea" id="RHEA:50252"/>
        <dbReference type="ChEBI" id="CHEBI:15378"/>
        <dbReference type="ChEBI" id="CHEBI:16526"/>
        <dbReference type="ChEBI" id="CHEBI:57287"/>
        <dbReference type="ChEBI" id="CHEBI:57384"/>
        <dbReference type="ChEBI" id="CHEBI:58342"/>
        <dbReference type="ChEBI" id="CHEBI:90726"/>
    </reaction>
    <physiologicalReaction direction="left-to-right" evidence="10">
        <dbReference type="Rhea" id="RHEA:50253"/>
    </physiologicalReaction>
</comment>
<dbReference type="GO" id="GO:0042761">
    <property type="term" value="P:very long-chain fatty acid biosynthetic process"/>
    <property type="evidence" value="ECO:0007669"/>
    <property type="project" value="TreeGrafter"/>
</dbReference>
<dbReference type="OrthoDB" id="10259681at2759"/>